<dbReference type="InParanoid" id="A0A3B3IJH8"/>
<accession>A0A3B3IJH8</accession>
<protein>
    <submittedName>
        <fullName evidence="1">Si:dkeyp-7a3.1</fullName>
    </submittedName>
</protein>
<dbReference type="PANTHER" id="PTHR35088:SF1">
    <property type="entry name" value="COILED-COIL DOMAIN-CONTAINING PROTEIN 178"/>
    <property type="match status" value="1"/>
</dbReference>
<name>A0A3B3IJH8_ORYLA</name>
<keyword evidence="2" id="KW-1185">Reference proteome</keyword>
<sequence>LSMMQKRMHKAFEKYLKQRSLHSQAELDRCQALSKETYQKMKTAEEKLSEEIGLISEFLESLTDESAATNDAGVKAQAGPDAAGSNE</sequence>
<reference evidence="1 2" key="1">
    <citation type="journal article" date="2007" name="Nature">
        <title>The medaka draft genome and insights into vertebrate genome evolution.</title>
        <authorList>
            <person name="Kasahara M."/>
            <person name="Naruse K."/>
            <person name="Sasaki S."/>
            <person name="Nakatani Y."/>
            <person name="Qu W."/>
            <person name="Ahsan B."/>
            <person name="Yamada T."/>
            <person name="Nagayasu Y."/>
            <person name="Doi K."/>
            <person name="Kasai Y."/>
            <person name="Jindo T."/>
            <person name="Kobayashi D."/>
            <person name="Shimada A."/>
            <person name="Toyoda A."/>
            <person name="Kuroki Y."/>
            <person name="Fujiyama A."/>
            <person name="Sasaki T."/>
            <person name="Shimizu A."/>
            <person name="Asakawa S."/>
            <person name="Shimizu N."/>
            <person name="Hashimoto S."/>
            <person name="Yang J."/>
            <person name="Lee Y."/>
            <person name="Matsushima K."/>
            <person name="Sugano S."/>
            <person name="Sakaizumi M."/>
            <person name="Narita T."/>
            <person name="Ohishi K."/>
            <person name="Haga S."/>
            <person name="Ohta F."/>
            <person name="Nomoto H."/>
            <person name="Nogata K."/>
            <person name="Morishita T."/>
            <person name="Endo T."/>
            <person name="Shin-I T."/>
            <person name="Takeda H."/>
            <person name="Morishita S."/>
            <person name="Kohara Y."/>
        </authorList>
    </citation>
    <scope>NUCLEOTIDE SEQUENCE [LARGE SCALE GENOMIC DNA]</scope>
    <source>
        <strain evidence="1 2">Hd-rR</strain>
    </source>
</reference>
<dbReference type="GeneTree" id="ENSGT00940000171212"/>
<evidence type="ECO:0000313" key="1">
    <source>
        <dbReference type="Ensembl" id="ENSORLP00000043822.1"/>
    </source>
</evidence>
<reference evidence="1" key="3">
    <citation type="submission" date="2025-09" db="UniProtKB">
        <authorList>
            <consortium name="Ensembl"/>
        </authorList>
    </citation>
    <scope>IDENTIFICATION</scope>
    <source>
        <strain evidence="1">Hd-rR</strain>
    </source>
</reference>
<dbReference type="Ensembl" id="ENSORLT00000027331.1">
    <property type="protein sequence ID" value="ENSORLP00000043822.1"/>
    <property type="gene ID" value="ENSORLG00000022595.1"/>
</dbReference>
<dbReference type="InterPro" id="IPR038826">
    <property type="entry name" value="CCDC178"/>
</dbReference>
<dbReference type="AlphaFoldDB" id="A0A3B3IJH8"/>
<organism evidence="1 2">
    <name type="scientific">Oryzias latipes</name>
    <name type="common">Japanese rice fish</name>
    <name type="synonym">Japanese killifish</name>
    <dbReference type="NCBI Taxonomy" id="8090"/>
    <lineage>
        <taxon>Eukaryota</taxon>
        <taxon>Metazoa</taxon>
        <taxon>Chordata</taxon>
        <taxon>Craniata</taxon>
        <taxon>Vertebrata</taxon>
        <taxon>Euteleostomi</taxon>
        <taxon>Actinopterygii</taxon>
        <taxon>Neopterygii</taxon>
        <taxon>Teleostei</taxon>
        <taxon>Neoteleostei</taxon>
        <taxon>Acanthomorphata</taxon>
        <taxon>Ovalentaria</taxon>
        <taxon>Atherinomorphae</taxon>
        <taxon>Beloniformes</taxon>
        <taxon>Adrianichthyidae</taxon>
        <taxon>Oryziinae</taxon>
        <taxon>Oryzias</taxon>
    </lineage>
</organism>
<dbReference type="Proteomes" id="UP000001038">
    <property type="component" value="Chromosome 17"/>
</dbReference>
<dbReference type="PANTHER" id="PTHR35088">
    <property type="entry name" value="COILED-COIL DOMAIN-CONTAINING PROTEIN 178"/>
    <property type="match status" value="1"/>
</dbReference>
<reference evidence="1" key="2">
    <citation type="submission" date="2025-08" db="UniProtKB">
        <authorList>
            <consortium name="Ensembl"/>
        </authorList>
    </citation>
    <scope>IDENTIFICATION</scope>
    <source>
        <strain evidence="1">Hd-rR</strain>
    </source>
</reference>
<dbReference type="Bgee" id="ENSORLG00000022595">
    <property type="expression patterns" value="Expressed in testis and 8 other cell types or tissues"/>
</dbReference>
<proteinExistence type="predicted"/>
<evidence type="ECO:0000313" key="2">
    <source>
        <dbReference type="Proteomes" id="UP000001038"/>
    </source>
</evidence>